<gene>
    <name evidence="2" type="ORF">SAMN05421803_10134</name>
</gene>
<dbReference type="InterPro" id="IPR051604">
    <property type="entry name" value="Ergot_Alk_Oxidoreductase"/>
</dbReference>
<dbReference type="PANTHER" id="PTHR43162:SF1">
    <property type="entry name" value="PRESTALK A DIFFERENTIATION PROTEIN A"/>
    <property type="match status" value="1"/>
</dbReference>
<proteinExistence type="predicted"/>
<feature type="domain" description="NAD(P)-binding" evidence="1">
    <location>
        <begin position="8"/>
        <end position="136"/>
    </location>
</feature>
<dbReference type="OrthoDB" id="9771302at2"/>
<dbReference type="AlphaFoldDB" id="A0A1M6ALU7"/>
<dbReference type="InterPro" id="IPR036291">
    <property type="entry name" value="NAD(P)-bd_dom_sf"/>
</dbReference>
<dbReference type="Pfam" id="PF13460">
    <property type="entry name" value="NAD_binding_10"/>
    <property type="match status" value="1"/>
</dbReference>
<dbReference type="InterPro" id="IPR016040">
    <property type="entry name" value="NAD(P)-bd_dom"/>
</dbReference>
<evidence type="ECO:0000313" key="3">
    <source>
        <dbReference type="Proteomes" id="UP000184452"/>
    </source>
</evidence>
<protein>
    <submittedName>
        <fullName evidence="2">Uncharacterized conserved protein YbjT, contains NAD(P)-binding and DUF2867 domains</fullName>
    </submittedName>
</protein>
<dbReference type="PANTHER" id="PTHR43162">
    <property type="match status" value="1"/>
</dbReference>
<evidence type="ECO:0000259" key="1">
    <source>
        <dbReference type="Pfam" id="PF13460"/>
    </source>
</evidence>
<reference evidence="2 3" key="1">
    <citation type="submission" date="2016-11" db="EMBL/GenBank/DDBJ databases">
        <authorList>
            <person name="Jaros S."/>
            <person name="Januszkiewicz K."/>
            <person name="Wedrychowicz H."/>
        </authorList>
    </citation>
    <scope>NUCLEOTIDE SEQUENCE [LARGE SCALE GENOMIC DNA]</scope>
    <source>
        <strain evidence="2 3">CGMCC 4.5723</strain>
    </source>
</reference>
<organism evidence="2 3">
    <name type="scientific">Nocardiopsis flavescens</name>
    <dbReference type="NCBI Taxonomy" id="758803"/>
    <lineage>
        <taxon>Bacteria</taxon>
        <taxon>Bacillati</taxon>
        <taxon>Actinomycetota</taxon>
        <taxon>Actinomycetes</taxon>
        <taxon>Streptosporangiales</taxon>
        <taxon>Nocardiopsidaceae</taxon>
        <taxon>Nocardiopsis</taxon>
    </lineage>
</organism>
<dbReference type="Gene3D" id="3.40.50.720">
    <property type="entry name" value="NAD(P)-binding Rossmann-like Domain"/>
    <property type="match status" value="1"/>
</dbReference>
<accession>A0A1M6ALU7</accession>
<keyword evidence="3" id="KW-1185">Reference proteome</keyword>
<dbReference type="STRING" id="758803.SAMN05421803_10134"/>
<evidence type="ECO:0000313" key="2">
    <source>
        <dbReference type="EMBL" id="SHI37442.1"/>
    </source>
</evidence>
<dbReference type="SUPFAM" id="SSF51735">
    <property type="entry name" value="NAD(P)-binding Rossmann-fold domains"/>
    <property type="match status" value="1"/>
</dbReference>
<dbReference type="Proteomes" id="UP000184452">
    <property type="component" value="Unassembled WGS sequence"/>
</dbReference>
<name>A0A1M6ALU7_9ACTN</name>
<dbReference type="RefSeq" id="WP_073373686.1">
    <property type="nucleotide sequence ID" value="NZ_FQZK01000001.1"/>
</dbReference>
<dbReference type="EMBL" id="FQZK01000001">
    <property type="protein sequence ID" value="SHI37442.1"/>
    <property type="molecule type" value="Genomic_DNA"/>
</dbReference>
<sequence length="247" mass="26264">MTRILVTGGTGTLGRPVVEGLRRTGARVRSLSRHPRDGDPDSFAVDLRRGTGLDRALEGVDTVVHCASSPAGGDLRAAARLIRAARQAGAGHLVYISIVGVDRIPLGYYRDKYTVERALAASGLGWTVLRATQFHDLVAAVCAGAARLPAVPVPRMAVQPVAVREVASRLVLLARGEPRGRVPDMGGPAVESFAGLMDAYLRHRGLSRRTVAVHPPGRVFAALRRGENLVPERAVGTVSFADHLARL</sequence>